<comment type="caution">
    <text evidence="2">The sequence shown here is derived from an EMBL/GenBank/DDBJ whole genome shotgun (WGS) entry which is preliminary data.</text>
</comment>
<dbReference type="Gene3D" id="3.40.50.300">
    <property type="entry name" value="P-loop containing nucleotide triphosphate hydrolases"/>
    <property type="match status" value="1"/>
</dbReference>
<gene>
    <name evidence="2" type="ORF">DOFOFD_06760</name>
</gene>
<feature type="domain" description="Phosphoribulokinase/uridine kinase" evidence="1">
    <location>
        <begin position="37"/>
        <end position="152"/>
    </location>
</feature>
<organism evidence="2 3">
    <name type="scientific">Sorlinia euscelidii</name>
    <dbReference type="NCBI Taxonomy" id="3081148"/>
    <lineage>
        <taxon>Bacteria</taxon>
        <taxon>Pseudomonadati</taxon>
        <taxon>Pseudomonadota</taxon>
        <taxon>Alphaproteobacteria</taxon>
        <taxon>Acetobacterales</taxon>
        <taxon>Acetobacteraceae</taxon>
        <taxon>Sorlinia</taxon>
    </lineage>
</organism>
<dbReference type="InterPro" id="IPR006083">
    <property type="entry name" value="PRK/URK"/>
</dbReference>
<keyword evidence="3" id="KW-1185">Reference proteome</keyword>
<protein>
    <submittedName>
        <fullName evidence="2">Zeta-toxin domain-containing protein</fullName>
    </submittedName>
</protein>
<reference evidence="2 3" key="1">
    <citation type="submission" date="2023-10" db="EMBL/GenBank/DDBJ databases">
        <title>Sorlinia euscelidii gen. nov., sp. nov., an acetic acid bacteria isolated from the gut of Euscelidius variegatus emitter.</title>
        <authorList>
            <person name="Michoud G."/>
            <person name="Marasco R."/>
            <person name="Seferji K."/>
            <person name="Gonella E."/>
            <person name="Garuglieri E."/>
            <person name="Alma A."/>
            <person name="Mapelli F."/>
            <person name="Borin S."/>
            <person name="Daffonchio D."/>
            <person name="Crotti E."/>
        </authorList>
    </citation>
    <scope>NUCLEOTIDE SEQUENCE [LARGE SCALE GENOMIC DNA]</scope>
    <source>
        <strain evidence="2 3">EV16P</strain>
    </source>
</reference>
<dbReference type="EMBL" id="JAWJZY010000002">
    <property type="protein sequence ID" value="MEE8658709.1"/>
    <property type="molecule type" value="Genomic_DNA"/>
</dbReference>
<evidence type="ECO:0000313" key="3">
    <source>
        <dbReference type="Proteomes" id="UP001312908"/>
    </source>
</evidence>
<dbReference type="PANTHER" id="PTHR10285">
    <property type="entry name" value="URIDINE KINASE"/>
    <property type="match status" value="1"/>
</dbReference>
<dbReference type="Proteomes" id="UP001312908">
    <property type="component" value="Unassembled WGS sequence"/>
</dbReference>
<name>A0ABU7U4C1_9PROT</name>
<sequence>MSVRPDRSKADAASLLDVPTLIAAFIQDRVRSDRPILIGVCGPQGAGKSTACSNARHLLESSGLTTLILSLDDFYLPRLKRHEHAAAIHPLFRTRGVPGTHDIALAIRTINSLMEGQPTLIPSFDKSLDDVLPSDKWVQSPSHPDVVILEGWCVGARPQSVSALSEAVNGLEAKDDPHGVWRAAVNDALASDYQKVFSQLDALCFFSPPDFNIVTQWRQEQENALRREMTQRGESGRHVMSDTEVTRFVQHYERLTRHIIDEMPERADLVIHLDTMRRVTSIVREEEHPAGAPHPLC</sequence>
<dbReference type="RefSeq" id="WP_394819601.1">
    <property type="nucleotide sequence ID" value="NZ_JAWJZY010000002.1"/>
</dbReference>
<evidence type="ECO:0000313" key="2">
    <source>
        <dbReference type="EMBL" id="MEE8658709.1"/>
    </source>
</evidence>
<dbReference type="Pfam" id="PF00485">
    <property type="entry name" value="PRK"/>
    <property type="match status" value="1"/>
</dbReference>
<proteinExistence type="predicted"/>
<dbReference type="InterPro" id="IPR027417">
    <property type="entry name" value="P-loop_NTPase"/>
</dbReference>
<evidence type="ECO:0000259" key="1">
    <source>
        <dbReference type="Pfam" id="PF00485"/>
    </source>
</evidence>
<dbReference type="SUPFAM" id="SSF52540">
    <property type="entry name" value="P-loop containing nucleoside triphosphate hydrolases"/>
    <property type="match status" value="1"/>
</dbReference>
<accession>A0ABU7U4C1</accession>